<feature type="transmembrane region" description="Helical" evidence="10">
    <location>
        <begin position="274"/>
        <end position="294"/>
    </location>
</feature>
<dbReference type="Pfam" id="PF01578">
    <property type="entry name" value="Cytochrom_C_asm"/>
    <property type="match status" value="1"/>
</dbReference>
<feature type="transmembrane region" description="Helical" evidence="10">
    <location>
        <begin position="457"/>
        <end position="477"/>
    </location>
</feature>
<evidence type="ECO:0000313" key="13">
    <source>
        <dbReference type="EMBL" id="TGL07155.1"/>
    </source>
</evidence>
<evidence type="ECO:0000256" key="8">
    <source>
        <dbReference type="ARBA" id="ARBA00023136"/>
    </source>
</evidence>
<dbReference type="PRINTS" id="PR01410">
    <property type="entry name" value="CCBIOGENESIS"/>
</dbReference>
<keyword evidence="3" id="KW-1003">Cell membrane</keyword>
<feature type="transmembrane region" description="Helical" evidence="10">
    <location>
        <begin position="415"/>
        <end position="437"/>
    </location>
</feature>
<dbReference type="InterPro" id="IPR003567">
    <property type="entry name" value="Cyt_c_biogenesis"/>
</dbReference>
<gene>
    <name evidence="13" type="ORF">EHQ43_06960</name>
</gene>
<evidence type="ECO:0000256" key="10">
    <source>
        <dbReference type="SAM" id="Phobius"/>
    </source>
</evidence>
<dbReference type="GO" id="GO:0016829">
    <property type="term" value="F:lyase activity"/>
    <property type="evidence" value="ECO:0007669"/>
    <property type="project" value="UniProtKB-KW"/>
</dbReference>
<feature type="transmembrane region" description="Helical" evidence="10">
    <location>
        <begin position="388"/>
        <end position="408"/>
    </location>
</feature>
<feature type="transmembrane region" description="Helical" evidence="10">
    <location>
        <begin position="352"/>
        <end position="376"/>
    </location>
</feature>
<evidence type="ECO:0000259" key="11">
    <source>
        <dbReference type="Pfam" id="PF01578"/>
    </source>
</evidence>
<comment type="function">
    <text evidence="9">Required for the biogenesis of c-type cytochromes. Possible subunit of a heme lyase.</text>
</comment>
<feature type="transmembrane region" description="Helical" evidence="10">
    <location>
        <begin position="123"/>
        <end position="143"/>
    </location>
</feature>
<feature type="transmembrane region" description="Helical" evidence="10">
    <location>
        <begin position="704"/>
        <end position="723"/>
    </location>
</feature>
<reference evidence="13 14" key="1">
    <citation type="journal article" date="2019" name="PLoS Negl. Trop. Dis.">
        <title>Revisiting the worldwide diversity of Leptospira species in the environment.</title>
        <authorList>
            <person name="Vincent A.T."/>
            <person name="Schiettekatte O."/>
            <person name="Bourhy P."/>
            <person name="Veyrier F.J."/>
            <person name="Picardeau M."/>
        </authorList>
    </citation>
    <scope>NUCLEOTIDE SEQUENCE [LARGE SCALE GENOMIC DNA]</scope>
    <source>
        <strain evidence="13 14">201800273</strain>
    </source>
</reference>
<keyword evidence="7 10" id="KW-1133">Transmembrane helix</keyword>
<evidence type="ECO:0000313" key="14">
    <source>
        <dbReference type="Proteomes" id="UP000297641"/>
    </source>
</evidence>
<feature type="domain" description="Cytochrome c-type biogenesis protein CcmF C-terminal" evidence="12">
    <location>
        <begin position="332"/>
        <end position="535"/>
    </location>
</feature>
<proteinExistence type="inferred from homology"/>
<dbReference type="Proteomes" id="UP000297641">
    <property type="component" value="Unassembled WGS sequence"/>
</dbReference>
<dbReference type="PANTHER" id="PTHR43653">
    <property type="entry name" value="CYTOCHROME C ASSEMBLY PROTEIN-RELATED"/>
    <property type="match status" value="1"/>
</dbReference>
<evidence type="ECO:0000256" key="5">
    <source>
        <dbReference type="ARBA" id="ARBA00022692"/>
    </source>
</evidence>
<dbReference type="RefSeq" id="WP_135770472.1">
    <property type="nucleotide sequence ID" value="NZ_RQFT01000007.1"/>
</dbReference>
<comment type="similarity">
    <text evidence="2">Belongs to the CcmF/CycK/Ccl1/NrfE/CcsA family.</text>
</comment>
<evidence type="ECO:0000256" key="6">
    <source>
        <dbReference type="ARBA" id="ARBA00022748"/>
    </source>
</evidence>
<keyword evidence="13" id="KW-0456">Lyase</keyword>
<evidence type="ECO:0000256" key="7">
    <source>
        <dbReference type="ARBA" id="ARBA00022989"/>
    </source>
</evidence>
<feature type="transmembrane region" description="Helical" evidence="10">
    <location>
        <begin position="507"/>
        <end position="525"/>
    </location>
</feature>
<feature type="transmembrane region" description="Helical" evidence="10">
    <location>
        <begin position="250"/>
        <end position="267"/>
    </location>
</feature>
<dbReference type="InterPro" id="IPR003568">
    <property type="entry name" value="Cyt_c_biogenesis_CcmF"/>
</dbReference>
<keyword evidence="8 10" id="KW-0472">Membrane</keyword>
<dbReference type="InterPro" id="IPR032523">
    <property type="entry name" value="CcmF_C"/>
</dbReference>
<sequence length="736" mass="83310">MNNLGTIFLSASLAILIFSALQTIYGILYKERKGVELGRLALMTNPFVIILAFIVLLTQLVRSDYSNYYVVMHSSEHLPLFYKMTSIWSGSSGSLLFWNLILNVFTFIVLWQTRKSIEDRIPMMNLILAVLSGFFSFLAVFYGDAQPFREFVPEAAAGRGLNPLLQHWAMIIHPPILYIGYVSISIPFAIAMSALVSGQLSEDWMKFIRKWTLFSWFFLGTGILLGSKWAYEELGWGGYWAWDPVENASLMPWLLTSAFVHSVVIQERRGMLKFWNMLLVILAFHFSLLGTWITRSGVLEGPHSFSKSTIGTPFIVYIISSFLFFTGFVIYRRKHLTPDRNLEAITSKEGSFLLNNFLLVLSTAAILLGVFSPLLYGKEFKAPWFNSWGVPAGIFLLLLMGSAPLLAWRKGAGAVFLSTLLKPFLFGIFGGAVYILFYSQNFTKPDNKYGDVLAEVYSVLTVGIGMFTIAGIVQEYYRGIKARRDEHKDESLFKAGLNLMLKNKRRYGGYLVHFSLVLIFIGYAGNAFKINTSVRFFYELQPPTSEEIIYQSIDKAMIGGYQIEATTLKIKPVLISGLGGEPNIQNVIVSQEASYGIYRGLDKIATLDTERRFYPQISHLTGDFETHIPTSEPAIHSMAKEDFYIQLGAIETSDLKSENPDLPLMFMQYYFTPGNQTDKLKSFLNFPRQIVANLEVWINPLVKLIWLGSVLYFLTGIFLLLPIGEKRKQPKGNFTV</sequence>
<feature type="transmembrane region" description="Helical" evidence="10">
    <location>
        <begin position="314"/>
        <end position="331"/>
    </location>
</feature>
<keyword evidence="6" id="KW-0201">Cytochrome c-type biogenesis</keyword>
<dbReference type="InterPro" id="IPR002541">
    <property type="entry name" value="Cyt_c_assembly"/>
</dbReference>
<name>A0A7I0HT55_9LEPT</name>
<dbReference type="GO" id="GO:0017004">
    <property type="term" value="P:cytochrome complex assembly"/>
    <property type="evidence" value="ECO:0007669"/>
    <property type="project" value="UniProtKB-KW"/>
</dbReference>
<comment type="subcellular location">
    <subcellularLocation>
        <location evidence="1">Cell inner membrane</location>
        <topology evidence="1">Multi-pass membrane protein</topology>
    </subcellularLocation>
</comment>
<evidence type="ECO:0000256" key="2">
    <source>
        <dbReference type="ARBA" id="ARBA00009186"/>
    </source>
</evidence>
<feature type="transmembrane region" description="Helical" evidence="10">
    <location>
        <begin position="6"/>
        <end position="28"/>
    </location>
</feature>
<dbReference type="EMBL" id="RQFT01000007">
    <property type="protein sequence ID" value="TGL07155.1"/>
    <property type="molecule type" value="Genomic_DNA"/>
</dbReference>
<dbReference type="GO" id="GO:0015232">
    <property type="term" value="F:heme transmembrane transporter activity"/>
    <property type="evidence" value="ECO:0007669"/>
    <property type="project" value="InterPro"/>
</dbReference>
<dbReference type="PANTHER" id="PTHR43653:SF1">
    <property type="entry name" value="CYTOCHROME C-TYPE BIOGENESIS PROTEIN CCMF"/>
    <property type="match status" value="1"/>
</dbReference>
<comment type="caution">
    <text evidence="13">The sequence shown here is derived from an EMBL/GenBank/DDBJ whole genome shotgun (WGS) entry which is preliminary data.</text>
</comment>
<evidence type="ECO:0000256" key="3">
    <source>
        <dbReference type="ARBA" id="ARBA00022475"/>
    </source>
</evidence>
<evidence type="ECO:0000256" key="1">
    <source>
        <dbReference type="ARBA" id="ARBA00004429"/>
    </source>
</evidence>
<feature type="transmembrane region" description="Helical" evidence="10">
    <location>
        <begin position="211"/>
        <end position="230"/>
    </location>
</feature>
<evidence type="ECO:0000259" key="12">
    <source>
        <dbReference type="Pfam" id="PF16327"/>
    </source>
</evidence>
<keyword evidence="5 10" id="KW-0812">Transmembrane</keyword>
<organism evidence="13 14">
    <name type="scientific">Leptospira bouyouniensis</name>
    <dbReference type="NCBI Taxonomy" id="2484911"/>
    <lineage>
        <taxon>Bacteria</taxon>
        <taxon>Pseudomonadati</taxon>
        <taxon>Spirochaetota</taxon>
        <taxon>Spirochaetia</taxon>
        <taxon>Leptospirales</taxon>
        <taxon>Leptospiraceae</taxon>
        <taxon>Leptospira</taxon>
    </lineage>
</organism>
<dbReference type="PRINTS" id="PR01411">
    <property type="entry name" value="CCMFBIOGNSIS"/>
</dbReference>
<feature type="transmembrane region" description="Helical" evidence="10">
    <location>
        <begin position="176"/>
        <end position="199"/>
    </location>
</feature>
<accession>A0A7I0HT55</accession>
<dbReference type="Pfam" id="PF16327">
    <property type="entry name" value="CcmF_C"/>
    <property type="match status" value="1"/>
</dbReference>
<dbReference type="GO" id="GO:0020037">
    <property type="term" value="F:heme binding"/>
    <property type="evidence" value="ECO:0007669"/>
    <property type="project" value="InterPro"/>
</dbReference>
<feature type="transmembrane region" description="Helical" evidence="10">
    <location>
        <begin position="87"/>
        <end position="111"/>
    </location>
</feature>
<keyword evidence="4" id="KW-0997">Cell inner membrane</keyword>
<dbReference type="AlphaFoldDB" id="A0A7I0HT55"/>
<evidence type="ECO:0000256" key="4">
    <source>
        <dbReference type="ARBA" id="ARBA00022519"/>
    </source>
</evidence>
<feature type="domain" description="Cytochrome c assembly protein" evidence="11">
    <location>
        <begin position="88"/>
        <end position="296"/>
    </location>
</feature>
<dbReference type="GO" id="GO:0005886">
    <property type="term" value="C:plasma membrane"/>
    <property type="evidence" value="ECO:0007669"/>
    <property type="project" value="UniProtKB-SubCell"/>
</dbReference>
<feature type="transmembrane region" description="Helical" evidence="10">
    <location>
        <begin position="40"/>
        <end position="61"/>
    </location>
</feature>
<protein>
    <submittedName>
        <fullName evidence="13">Heme lyase CcmF/NrfE family subunit</fullName>
    </submittedName>
</protein>
<evidence type="ECO:0000256" key="9">
    <source>
        <dbReference type="ARBA" id="ARBA00037230"/>
    </source>
</evidence>